<dbReference type="AlphaFoldDB" id="A0A1U7Y6H9"/>
<keyword evidence="1" id="KW-1185">Reference proteome</keyword>
<gene>
    <name evidence="2" type="primary">LOC104241604</name>
</gene>
<dbReference type="PANTHER" id="PTHR31286:SF104">
    <property type="entry name" value="PEROXIDASE"/>
    <property type="match status" value="1"/>
</dbReference>
<sequence length="122" mass="13159">MASSPSQRSTLRDNHNTFAALSDHTNAFAALGMTPKEGSSINLSLLFNESSEAGVLHLFAMRSLLSIASAVGKPIAIDKATQLKSRPSTAKVKVILDLMNKHPKRVRIQSLDTISGKIIEVF</sequence>
<dbReference type="Proteomes" id="UP000189701">
    <property type="component" value="Unplaced"/>
</dbReference>
<evidence type="ECO:0000313" key="1">
    <source>
        <dbReference type="Proteomes" id="UP000189701"/>
    </source>
</evidence>
<organism evidence="1 2">
    <name type="scientific">Nicotiana sylvestris</name>
    <name type="common">Wood tobacco</name>
    <name type="synonym">South American tobacco</name>
    <dbReference type="NCBI Taxonomy" id="4096"/>
    <lineage>
        <taxon>Eukaryota</taxon>
        <taxon>Viridiplantae</taxon>
        <taxon>Streptophyta</taxon>
        <taxon>Embryophyta</taxon>
        <taxon>Tracheophyta</taxon>
        <taxon>Spermatophyta</taxon>
        <taxon>Magnoliopsida</taxon>
        <taxon>eudicotyledons</taxon>
        <taxon>Gunneridae</taxon>
        <taxon>Pentapetalae</taxon>
        <taxon>asterids</taxon>
        <taxon>lamiids</taxon>
        <taxon>Solanales</taxon>
        <taxon>Solanaceae</taxon>
        <taxon>Nicotianoideae</taxon>
        <taxon>Nicotianeae</taxon>
        <taxon>Nicotiana</taxon>
    </lineage>
</organism>
<proteinExistence type="predicted"/>
<dbReference type="RefSeq" id="XP_009794849.1">
    <property type="nucleotide sequence ID" value="XM_009796547.1"/>
</dbReference>
<dbReference type="KEGG" id="nsy:104241604"/>
<dbReference type="PANTHER" id="PTHR31286">
    <property type="entry name" value="GLYCINE-RICH CELL WALL STRUCTURAL PROTEIN 1.8-LIKE"/>
    <property type="match status" value="1"/>
</dbReference>
<protein>
    <submittedName>
        <fullName evidence="2">Uncharacterized protein LOC104241604</fullName>
    </submittedName>
</protein>
<dbReference type="InterPro" id="IPR040256">
    <property type="entry name" value="At4g02000-like"/>
</dbReference>
<name>A0A1U7Y6H9_NICSY</name>
<reference evidence="2" key="2">
    <citation type="submission" date="2025-08" db="UniProtKB">
        <authorList>
            <consortium name="RefSeq"/>
        </authorList>
    </citation>
    <scope>IDENTIFICATION</scope>
    <source>
        <tissue evidence="2">Leaf</tissue>
    </source>
</reference>
<dbReference type="GeneID" id="104241604"/>
<accession>A0A1U7Y6H9</accession>
<evidence type="ECO:0000313" key="2">
    <source>
        <dbReference type="RefSeq" id="XP_009794849.1"/>
    </source>
</evidence>
<reference evidence="1" key="1">
    <citation type="journal article" date="2013" name="Genome Biol.">
        <title>Reference genomes and transcriptomes of Nicotiana sylvestris and Nicotiana tomentosiformis.</title>
        <authorList>
            <person name="Sierro N."/>
            <person name="Battey J.N."/>
            <person name="Ouadi S."/>
            <person name="Bovet L."/>
            <person name="Goepfert S."/>
            <person name="Bakaher N."/>
            <person name="Peitsch M.C."/>
            <person name="Ivanov N.V."/>
        </authorList>
    </citation>
    <scope>NUCLEOTIDE SEQUENCE [LARGE SCALE GENOMIC DNA]</scope>
</reference>